<evidence type="ECO:0000313" key="2">
    <source>
        <dbReference type="Proteomes" id="UP001207468"/>
    </source>
</evidence>
<dbReference type="EMBL" id="JAGFNK010000020">
    <property type="protein sequence ID" value="KAI9511601.1"/>
    <property type="molecule type" value="Genomic_DNA"/>
</dbReference>
<protein>
    <submittedName>
        <fullName evidence="1">Uncharacterized protein</fullName>
    </submittedName>
</protein>
<reference evidence="1" key="1">
    <citation type="submission" date="2021-03" db="EMBL/GenBank/DDBJ databases">
        <title>Evolutionary priming and transition to the ectomycorrhizal habit in an iconic lineage of mushroom-forming fungi: is preadaptation a requirement?</title>
        <authorList>
            <consortium name="DOE Joint Genome Institute"/>
            <person name="Looney B.P."/>
            <person name="Miyauchi S."/>
            <person name="Morin E."/>
            <person name="Drula E."/>
            <person name="Courty P.E."/>
            <person name="Chicoki N."/>
            <person name="Fauchery L."/>
            <person name="Kohler A."/>
            <person name="Kuo A."/>
            <person name="LaButti K."/>
            <person name="Pangilinan J."/>
            <person name="Lipzen A."/>
            <person name="Riley R."/>
            <person name="Andreopoulos W."/>
            <person name="He G."/>
            <person name="Johnson J."/>
            <person name="Barry K.W."/>
            <person name="Grigoriev I.V."/>
            <person name="Nagy L."/>
            <person name="Hibbett D."/>
            <person name="Henrissat B."/>
            <person name="Matheny P.B."/>
            <person name="Labbe J."/>
            <person name="Martin A.F."/>
        </authorList>
    </citation>
    <scope>NUCLEOTIDE SEQUENCE</scope>
    <source>
        <strain evidence="1">BPL698</strain>
    </source>
</reference>
<keyword evidence="2" id="KW-1185">Reference proteome</keyword>
<comment type="caution">
    <text evidence="1">The sequence shown here is derived from an EMBL/GenBank/DDBJ whole genome shotgun (WGS) entry which is preliminary data.</text>
</comment>
<name>A0ACC0UIX2_9AGAM</name>
<accession>A0ACC0UIX2</accession>
<organism evidence="1 2">
    <name type="scientific">Russula earlei</name>
    <dbReference type="NCBI Taxonomy" id="71964"/>
    <lineage>
        <taxon>Eukaryota</taxon>
        <taxon>Fungi</taxon>
        <taxon>Dikarya</taxon>
        <taxon>Basidiomycota</taxon>
        <taxon>Agaricomycotina</taxon>
        <taxon>Agaricomycetes</taxon>
        <taxon>Russulales</taxon>
        <taxon>Russulaceae</taxon>
        <taxon>Russula</taxon>
    </lineage>
</organism>
<proteinExistence type="predicted"/>
<sequence>MDAQSPEPKGYISSWDENDVQLLFANLGFPQYEAKVKEHNLTGDILCIMGPDDLKEIGVATVGQRLAILKAIYLIKLAHEIPFEPDHYIPPSEAGDPPENITIDKLYGIIREQEERLRSLEKENRRLSETVHSTMDDLHSWRSSHQTLVESSPLTRQPSFNWAQYDKSSSSPTKPEMSDSPHPSPNRLEHDLSSRSQSIAQTKNGAINNPPSAVQLPTPPRPTRQESTDNLKSFKVSLEDPAWKVLPAALRKYKINNDDWQNYAMFICYGPPSNRIERCLSYDEKPLLLFQKLKDASKNPVFMLKHIKDIRSPIAVAQQKQAARKASGDTPTSKSKSAVSHTRTLSRPPRLQVHPDASANVVPPLMTGTSAQPGWPEVMSPAVDNKEREDAPDRERLKGTSGSEPPKSAVPHTASTTTTSASDHNEIGTPAREVPVTAEISYAVAIYPYMAEQEDEFDVIVGDTFVIISRARGWWVVQRDPPGTGNVDADTTKQGWVPAGCLLETRIPVATAFAEASNTSGSSSEPSSPVLNTKTPILPLHIVSTSFPGYALMDYKKKGDEELDLFKDDVLRVFKRYNHWSYAVKEDGGDRGWVPSWYIGKMSSSSGTPATPNIAVPAVNNASVNLDEPSLVQHAQVSPMSSAFPLQARSTTVV</sequence>
<dbReference type="Proteomes" id="UP001207468">
    <property type="component" value="Unassembled WGS sequence"/>
</dbReference>
<gene>
    <name evidence="1" type="ORF">F5148DRAFT_1170341</name>
</gene>
<evidence type="ECO:0000313" key="1">
    <source>
        <dbReference type="EMBL" id="KAI9511601.1"/>
    </source>
</evidence>